<comment type="cofactor">
    <cofactor evidence="6">
        <name>Fe(2+)</name>
        <dbReference type="ChEBI" id="CHEBI:29033"/>
    </cofactor>
    <text evidence="6">Binds 1 Fe(2+) ion per subunit.</text>
</comment>
<feature type="binding site" evidence="6">
    <location>
        <position position="494"/>
    </location>
    <ligand>
        <name>Fe cation</name>
        <dbReference type="ChEBI" id="CHEBI:24875"/>
        <note>catalytic</note>
    </ligand>
</feature>
<dbReference type="GO" id="GO:0035513">
    <property type="term" value="P:oxidative RNA demethylation"/>
    <property type="evidence" value="ECO:0007669"/>
    <property type="project" value="TreeGrafter"/>
</dbReference>
<dbReference type="GO" id="GO:0035516">
    <property type="term" value="F:broad specificity oxidative DNA demethylase activity"/>
    <property type="evidence" value="ECO:0007669"/>
    <property type="project" value="TreeGrafter"/>
</dbReference>
<dbReference type="AlphaFoldDB" id="A0A150G7R7"/>
<accession>A0A150G7R7</accession>
<organism evidence="10 11">
    <name type="scientific">Gonium pectorale</name>
    <name type="common">Green alga</name>
    <dbReference type="NCBI Taxonomy" id="33097"/>
    <lineage>
        <taxon>Eukaryota</taxon>
        <taxon>Viridiplantae</taxon>
        <taxon>Chlorophyta</taxon>
        <taxon>core chlorophytes</taxon>
        <taxon>Chlorophyceae</taxon>
        <taxon>CS clade</taxon>
        <taxon>Chlamydomonadales</taxon>
        <taxon>Volvocaceae</taxon>
        <taxon>Gonium</taxon>
    </lineage>
</organism>
<feature type="signal peptide" evidence="8">
    <location>
        <begin position="1"/>
        <end position="26"/>
    </location>
</feature>
<evidence type="ECO:0000313" key="11">
    <source>
        <dbReference type="Proteomes" id="UP000075714"/>
    </source>
</evidence>
<dbReference type="GO" id="GO:0035515">
    <property type="term" value="F:oxidative RNA demethylase activity"/>
    <property type="evidence" value="ECO:0007669"/>
    <property type="project" value="TreeGrafter"/>
</dbReference>
<feature type="binding site" evidence="6">
    <location>
        <position position="440"/>
    </location>
    <ligand>
        <name>Fe cation</name>
        <dbReference type="ChEBI" id="CHEBI:24875"/>
        <note>catalytic</note>
    </ligand>
</feature>
<dbReference type="EMBL" id="LSYV01000051">
    <property type="protein sequence ID" value="KXZ45868.1"/>
    <property type="molecule type" value="Genomic_DNA"/>
</dbReference>
<evidence type="ECO:0000256" key="4">
    <source>
        <dbReference type="ARBA" id="ARBA00023002"/>
    </source>
</evidence>
<dbReference type="GO" id="GO:0005737">
    <property type="term" value="C:cytoplasm"/>
    <property type="evidence" value="ECO:0007669"/>
    <property type="project" value="TreeGrafter"/>
</dbReference>
<dbReference type="GO" id="GO:0008198">
    <property type="term" value="F:ferrous iron binding"/>
    <property type="evidence" value="ECO:0007669"/>
    <property type="project" value="TreeGrafter"/>
</dbReference>
<evidence type="ECO:0000256" key="7">
    <source>
        <dbReference type="SAM" id="MobiDB-lite"/>
    </source>
</evidence>
<evidence type="ECO:0000256" key="2">
    <source>
        <dbReference type="ARBA" id="ARBA00022723"/>
    </source>
</evidence>
<feature type="compositionally biased region" description="Gly residues" evidence="7">
    <location>
        <begin position="120"/>
        <end position="132"/>
    </location>
</feature>
<proteinExistence type="inferred from homology"/>
<keyword evidence="11" id="KW-1185">Reference proteome</keyword>
<dbReference type="Gene3D" id="2.60.120.590">
    <property type="entry name" value="Alpha-ketoglutarate-dependent dioxygenase AlkB-like"/>
    <property type="match status" value="1"/>
</dbReference>
<dbReference type="PANTHER" id="PTHR16557:SF11">
    <property type="entry name" value="ALPHA-KETOGLUTARATE-DEPENDENT DIOXYGENASE ALKB"/>
    <property type="match status" value="1"/>
</dbReference>
<feature type="compositionally biased region" description="Low complexity" evidence="7">
    <location>
        <begin position="106"/>
        <end position="119"/>
    </location>
</feature>
<keyword evidence="5 6" id="KW-0408">Iron</keyword>
<comment type="caution">
    <text evidence="10">The sequence shown here is derived from an EMBL/GenBank/DDBJ whole genome shotgun (WGS) entry which is preliminary data.</text>
</comment>
<evidence type="ECO:0000313" key="10">
    <source>
        <dbReference type="EMBL" id="KXZ45868.1"/>
    </source>
</evidence>
<keyword evidence="3" id="KW-0223">Dioxygenase</keyword>
<feature type="compositionally biased region" description="Gly residues" evidence="7">
    <location>
        <begin position="161"/>
        <end position="176"/>
    </location>
</feature>
<evidence type="ECO:0000256" key="1">
    <source>
        <dbReference type="ARBA" id="ARBA00007879"/>
    </source>
</evidence>
<feature type="region of interest" description="Disordered" evidence="7">
    <location>
        <begin position="70"/>
        <end position="139"/>
    </location>
</feature>
<dbReference type="SUPFAM" id="SSF51197">
    <property type="entry name" value="Clavaminate synthase-like"/>
    <property type="match status" value="1"/>
</dbReference>
<dbReference type="InterPro" id="IPR005123">
    <property type="entry name" value="Oxoglu/Fe-dep_dioxygenase_dom"/>
</dbReference>
<name>A0A150G7R7_GONPE</name>
<feature type="binding site" evidence="6">
    <location>
        <position position="438"/>
    </location>
    <ligand>
        <name>Fe cation</name>
        <dbReference type="ChEBI" id="CHEBI:24875"/>
        <note>catalytic</note>
    </ligand>
</feature>
<feature type="compositionally biased region" description="Low complexity" evidence="7">
    <location>
        <begin position="223"/>
        <end position="233"/>
    </location>
</feature>
<evidence type="ECO:0000256" key="6">
    <source>
        <dbReference type="PIRSR" id="PIRSR604574-2"/>
    </source>
</evidence>
<protein>
    <recommendedName>
        <fullName evidence="9">Fe2OG dioxygenase domain-containing protein</fullName>
    </recommendedName>
</protein>
<dbReference type="OrthoDB" id="6614653at2759"/>
<keyword evidence="8" id="KW-0732">Signal</keyword>
<gene>
    <name evidence="10" type="ORF">GPECTOR_50g662</name>
</gene>
<dbReference type="PROSITE" id="PS51471">
    <property type="entry name" value="FE2OG_OXY"/>
    <property type="match status" value="1"/>
</dbReference>
<feature type="chain" id="PRO_5007561941" description="Fe2OG dioxygenase domain-containing protein" evidence="8">
    <location>
        <begin position="27"/>
        <end position="540"/>
    </location>
</feature>
<feature type="compositionally biased region" description="Basic and acidic residues" evidence="7">
    <location>
        <begin position="81"/>
        <end position="105"/>
    </location>
</feature>
<reference evidence="11" key="1">
    <citation type="journal article" date="2016" name="Nat. Commun.">
        <title>The Gonium pectorale genome demonstrates co-option of cell cycle regulation during the evolution of multicellularity.</title>
        <authorList>
            <person name="Hanschen E.R."/>
            <person name="Marriage T.N."/>
            <person name="Ferris P.J."/>
            <person name="Hamaji T."/>
            <person name="Toyoda A."/>
            <person name="Fujiyama A."/>
            <person name="Neme R."/>
            <person name="Noguchi H."/>
            <person name="Minakuchi Y."/>
            <person name="Suzuki M."/>
            <person name="Kawai-Toyooka H."/>
            <person name="Smith D.R."/>
            <person name="Sparks H."/>
            <person name="Anderson J."/>
            <person name="Bakaric R."/>
            <person name="Luria V."/>
            <person name="Karger A."/>
            <person name="Kirschner M.W."/>
            <person name="Durand P.M."/>
            <person name="Michod R.E."/>
            <person name="Nozaki H."/>
            <person name="Olson B.J."/>
        </authorList>
    </citation>
    <scope>NUCLEOTIDE SEQUENCE [LARGE SCALE GENOMIC DNA]</scope>
    <source>
        <strain evidence="11">NIES-2863</strain>
    </source>
</reference>
<comment type="similarity">
    <text evidence="1">Belongs to the alkB family.</text>
</comment>
<feature type="region of interest" description="Disordered" evidence="7">
    <location>
        <begin position="158"/>
        <end position="300"/>
    </location>
</feature>
<dbReference type="STRING" id="33097.A0A150G7R7"/>
<dbReference type="PANTHER" id="PTHR16557">
    <property type="entry name" value="ALKYLATED DNA REPAIR PROTEIN ALKB-RELATED"/>
    <property type="match status" value="1"/>
</dbReference>
<dbReference type="InterPro" id="IPR037151">
    <property type="entry name" value="AlkB-like_sf"/>
</dbReference>
<sequence length="540" mass="53895">MTRRVCRESGVCLVFLPGALSPAAAAELTAAALTDYPQPPARTNHSLQYGPIAGLWEAAQRGLRLRWQRLDDPHTGPSRRVGCEHRPPKPHRFPDSRGAEGDEQQRPQQEQPPQEAGSCSAGGGGAGTGADAGGCSSSAAPAVAEPRLAVAAETAAPACGGRCGGRCGGADDGAGGRGEEATAGGSGGGCSGGRALRPGSGPAVEQPSAYGADGGGGDDGRAPQQQEGQQEQPDPGPASCGQGAGSWMEGGLAGAGSPARGSGPAGRGPDGADDGSGAGGRGVGGARNSGGGGTGGGCSGGRVPSFDDCWSVDGPGPPAEQLLRKLRWATLGPQFDWTQRQYDFATPYKRLPPALESLALRLSAVLDVLRWPDQDGAPVGDANAGTDASAREGARAEARAAAGLAPGAGSGRDGGCGCYRPDAAIVNFYQQGDMLGGHLDDVERDLGQPIVSLSLGCPAVFLMGGPTKAVAPTPLLLRGGDALVLAGQARSCYHGVPRILEVGTVESAAEGADGGAPLLPAPLAAYIRSARINISIRAVR</sequence>
<dbReference type="Pfam" id="PF13532">
    <property type="entry name" value="2OG-FeII_Oxy_2"/>
    <property type="match status" value="1"/>
</dbReference>
<keyword evidence="4" id="KW-0560">Oxidoreductase</keyword>
<evidence type="ECO:0000259" key="9">
    <source>
        <dbReference type="PROSITE" id="PS51471"/>
    </source>
</evidence>
<dbReference type="InterPro" id="IPR004574">
    <property type="entry name" value="Alkb"/>
</dbReference>
<evidence type="ECO:0000256" key="3">
    <source>
        <dbReference type="ARBA" id="ARBA00022964"/>
    </source>
</evidence>
<keyword evidence="2 6" id="KW-0479">Metal-binding</keyword>
<dbReference type="Proteomes" id="UP000075714">
    <property type="component" value="Unassembled WGS sequence"/>
</dbReference>
<dbReference type="PRINTS" id="PR01228">
    <property type="entry name" value="EGGSHELL"/>
</dbReference>
<evidence type="ECO:0000256" key="8">
    <source>
        <dbReference type="SAM" id="SignalP"/>
    </source>
</evidence>
<feature type="compositionally biased region" description="Gly residues" evidence="7">
    <location>
        <begin position="263"/>
        <end position="300"/>
    </location>
</feature>
<dbReference type="InterPro" id="IPR027450">
    <property type="entry name" value="AlkB-like"/>
</dbReference>
<feature type="domain" description="Fe2OG dioxygenase" evidence="9">
    <location>
        <begin position="420"/>
        <end position="540"/>
    </location>
</feature>
<evidence type="ECO:0000256" key="5">
    <source>
        <dbReference type="ARBA" id="ARBA00023004"/>
    </source>
</evidence>